<dbReference type="EMBL" id="LRGB01000568">
    <property type="protein sequence ID" value="KZS18097.1"/>
    <property type="molecule type" value="Genomic_DNA"/>
</dbReference>
<feature type="compositionally biased region" description="Low complexity" evidence="1">
    <location>
        <begin position="67"/>
        <end position="87"/>
    </location>
</feature>
<feature type="compositionally biased region" description="Basic and acidic residues" evidence="1">
    <location>
        <begin position="52"/>
        <end position="64"/>
    </location>
</feature>
<dbReference type="OrthoDB" id="10021397at2759"/>
<evidence type="ECO:0000256" key="1">
    <source>
        <dbReference type="SAM" id="MobiDB-lite"/>
    </source>
</evidence>
<sequence>MPSNAHSTGANTTPLGRVNPALTGGRRQATSSLLNPNYLNSDDEGSGSHGSYEPKYETRYESKFDQPSTTPSYGYATSSSTSASAGTWKRGLEDSNNSDDNSLGGEKKKKRRSRWGGDEKEKTFIPGMPTVLPANLTKDQEEAYLGNNLGHLGYFNYQMLCIACVQECILCLLLVY</sequence>
<accession>A0A162NLH6</accession>
<feature type="compositionally biased region" description="Polar residues" evidence="1">
    <location>
        <begin position="1"/>
        <end position="14"/>
    </location>
</feature>
<protein>
    <submittedName>
        <fullName evidence="2">Putative Splicing factor 1</fullName>
    </submittedName>
</protein>
<evidence type="ECO:0000313" key="2">
    <source>
        <dbReference type="EMBL" id="KZS18097.1"/>
    </source>
</evidence>
<reference evidence="2 3" key="1">
    <citation type="submission" date="2016-03" db="EMBL/GenBank/DDBJ databases">
        <title>EvidentialGene: Evidence-directed Construction of Genes on Genomes.</title>
        <authorList>
            <person name="Gilbert D.G."/>
            <person name="Choi J.-H."/>
            <person name="Mockaitis K."/>
            <person name="Colbourne J."/>
            <person name="Pfrender M."/>
        </authorList>
    </citation>
    <scope>NUCLEOTIDE SEQUENCE [LARGE SCALE GENOMIC DNA]</scope>
    <source>
        <strain evidence="2 3">Xinb3</strain>
        <tissue evidence="2">Complete organism</tissue>
    </source>
</reference>
<evidence type="ECO:0000313" key="3">
    <source>
        <dbReference type="Proteomes" id="UP000076858"/>
    </source>
</evidence>
<proteinExistence type="predicted"/>
<feature type="compositionally biased region" description="Polar residues" evidence="1">
    <location>
        <begin position="28"/>
        <end position="40"/>
    </location>
</feature>
<gene>
    <name evidence="2" type="ORF">APZ42_016138</name>
</gene>
<dbReference type="Proteomes" id="UP000076858">
    <property type="component" value="Unassembled WGS sequence"/>
</dbReference>
<organism evidence="2 3">
    <name type="scientific">Daphnia magna</name>
    <dbReference type="NCBI Taxonomy" id="35525"/>
    <lineage>
        <taxon>Eukaryota</taxon>
        <taxon>Metazoa</taxon>
        <taxon>Ecdysozoa</taxon>
        <taxon>Arthropoda</taxon>
        <taxon>Crustacea</taxon>
        <taxon>Branchiopoda</taxon>
        <taxon>Diplostraca</taxon>
        <taxon>Cladocera</taxon>
        <taxon>Anomopoda</taxon>
        <taxon>Daphniidae</taxon>
        <taxon>Daphnia</taxon>
    </lineage>
</organism>
<feature type="region of interest" description="Disordered" evidence="1">
    <location>
        <begin position="1"/>
        <end position="122"/>
    </location>
</feature>
<dbReference type="STRING" id="35525.A0A162NLH6"/>
<comment type="caution">
    <text evidence="2">The sequence shown here is derived from an EMBL/GenBank/DDBJ whole genome shotgun (WGS) entry which is preliminary data.</text>
</comment>
<keyword evidence="3" id="KW-1185">Reference proteome</keyword>
<dbReference type="AlphaFoldDB" id="A0A162NLH6"/>
<name>A0A162NLH6_9CRUS</name>